<comment type="caution">
    <text evidence="1">The sequence shown here is derived from an EMBL/GenBank/DDBJ whole genome shotgun (WGS) entry which is preliminary data.</text>
</comment>
<accession>A0ABX2D1K3</accession>
<dbReference type="RefSeq" id="WP_172190426.1">
    <property type="nucleotide sequence ID" value="NZ_CAWPPK010000305.1"/>
</dbReference>
<evidence type="ECO:0000313" key="1">
    <source>
        <dbReference type="EMBL" id="NQE36536.1"/>
    </source>
</evidence>
<reference evidence="1 2" key="1">
    <citation type="journal article" date="2020" name="Sci. Rep.">
        <title>A novel cyanobacterial geosmin producer, revising GeoA distribution and dispersion patterns in Bacteria.</title>
        <authorList>
            <person name="Churro C."/>
            <person name="Semedo-Aguiar A.P."/>
            <person name="Silva A.D."/>
            <person name="Pereira-Leal J.B."/>
            <person name="Leite R.B."/>
        </authorList>
    </citation>
    <scope>NUCLEOTIDE SEQUENCE [LARGE SCALE GENOMIC DNA]</scope>
    <source>
        <strain evidence="1 2">IPMA8</strain>
    </source>
</reference>
<keyword evidence="2" id="KW-1185">Reference proteome</keyword>
<proteinExistence type="predicted"/>
<evidence type="ECO:0000313" key="2">
    <source>
        <dbReference type="Proteomes" id="UP000702425"/>
    </source>
</evidence>
<gene>
    <name evidence="1" type="ORF">E5S67_04301</name>
</gene>
<dbReference type="Proteomes" id="UP000702425">
    <property type="component" value="Unassembled WGS sequence"/>
</dbReference>
<organism evidence="1 2">
    <name type="scientific">Microcoleus asticus IPMA8</name>
    <dbReference type="NCBI Taxonomy" id="2563858"/>
    <lineage>
        <taxon>Bacteria</taxon>
        <taxon>Bacillati</taxon>
        <taxon>Cyanobacteriota</taxon>
        <taxon>Cyanophyceae</taxon>
        <taxon>Oscillatoriophycideae</taxon>
        <taxon>Oscillatoriales</taxon>
        <taxon>Microcoleaceae</taxon>
        <taxon>Microcoleus</taxon>
        <taxon>Microcoleus asticus</taxon>
    </lineage>
</organism>
<protein>
    <submittedName>
        <fullName evidence="1">Uncharacterized protein</fullName>
    </submittedName>
</protein>
<dbReference type="EMBL" id="SRRZ01000088">
    <property type="protein sequence ID" value="NQE36536.1"/>
    <property type="molecule type" value="Genomic_DNA"/>
</dbReference>
<sequence length="70" mass="8162">MPLRSSAVSLLHQRLMQSCLIIQQALASNAIVAIEDLTKIRERTNQMSRTKTERRRSNSWAFYQLPQFLD</sequence>
<name>A0ABX2D1K3_9CYAN</name>